<sequence length="272" mass="28928">MKLVSILALATAVLADWSVVDGKLSVRSSAGVGEDKKAFGEVASVFLPQHYSLDLTFQTKANGKGARAHQTVAQLVDPATGLHFSIPASTVKPSGNAKLSIGHKSVPSALANAGELELYLVVGSFEGGKPAKVKVVDKLYVEHREESGERPPRMEAKPEIEHVFGPPPKQVDLPMAVLFGASIMGALMIMLGLFSVTGNLEALPEAVKASPFGHLGLIASLVGYELVFVRYYVGTSIFDTLKMLAALTPVAVLAGSRALREVRARRELRDQS</sequence>
<dbReference type="GO" id="GO:0006487">
    <property type="term" value="P:protein N-linked glycosylation"/>
    <property type="evidence" value="ECO:0007669"/>
    <property type="project" value="TreeGrafter"/>
</dbReference>
<evidence type="ECO:0000313" key="10">
    <source>
        <dbReference type="EMBL" id="CDP36442.1"/>
    </source>
</evidence>
<feature type="chain" id="PRO_5013039884" evidence="8">
    <location>
        <begin position="16"/>
        <end position="272"/>
    </location>
</feature>
<evidence type="ECO:0000259" key="9">
    <source>
        <dbReference type="Pfam" id="PF25147"/>
    </source>
</evidence>
<dbReference type="AlphaFoldDB" id="A0A060TC11"/>
<keyword evidence="2 7" id="KW-0812">Transmembrane</keyword>
<evidence type="ECO:0000256" key="7">
    <source>
        <dbReference type="SAM" id="Phobius"/>
    </source>
</evidence>
<evidence type="ECO:0000256" key="5">
    <source>
        <dbReference type="ARBA" id="ARBA00022989"/>
    </source>
</evidence>
<proteinExistence type="predicted"/>
<evidence type="ECO:0000256" key="4">
    <source>
        <dbReference type="ARBA" id="ARBA00022824"/>
    </source>
</evidence>
<feature type="transmembrane region" description="Helical" evidence="7">
    <location>
        <begin position="215"/>
        <end position="234"/>
    </location>
</feature>
<dbReference type="InterPro" id="IPR056790">
    <property type="entry name" value="Ribophorin_II_C"/>
</dbReference>
<feature type="domain" description="Ribophorin II C-terminal" evidence="9">
    <location>
        <begin position="164"/>
        <end position="266"/>
    </location>
</feature>
<keyword evidence="6 7" id="KW-0472">Membrane</keyword>
<dbReference type="Pfam" id="PF25147">
    <property type="entry name" value="Ribophorin_II_C"/>
    <property type="match status" value="1"/>
</dbReference>
<dbReference type="PhylomeDB" id="A0A060TC11"/>
<evidence type="ECO:0000256" key="2">
    <source>
        <dbReference type="ARBA" id="ARBA00022692"/>
    </source>
</evidence>
<feature type="transmembrane region" description="Helical" evidence="7">
    <location>
        <begin position="173"/>
        <end position="194"/>
    </location>
</feature>
<evidence type="ECO:0000256" key="8">
    <source>
        <dbReference type="SAM" id="SignalP"/>
    </source>
</evidence>
<dbReference type="InterPro" id="IPR008814">
    <property type="entry name" value="Swp1"/>
</dbReference>
<keyword evidence="4" id="KW-0256">Endoplasmic reticulum</keyword>
<name>A0A060TC11_BLAAD</name>
<evidence type="ECO:0000256" key="1">
    <source>
        <dbReference type="ARBA" id="ARBA00004477"/>
    </source>
</evidence>
<reference evidence="10" key="2">
    <citation type="submission" date="2014-06" db="EMBL/GenBank/DDBJ databases">
        <title>The complete genome of Blastobotrys (Arxula) adeninivorans LS3 - a yeast of biotechnological interest.</title>
        <authorList>
            <person name="Kunze G."/>
            <person name="Gaillardin C."/>
            <person name="Czernicka M."/>
            <person name="Durrens P."/>
            <person name="Martin T."/>
            <person name="Boer E."/>
            <person name="Gabaldon T."/>
            <person name="Cruz J."/>
            <person name="Talla E."/>
            <person name="Marck C."/>
            <person name="Goffeau A."/>
            <person name="Barbe V."/>
            <person name="Baret P."/>
            <person name="Baronian K."/>
            <person name="Beier S."/>
            <person name="Bleykasten C."/>
            <person name="Bode R."/>
            <person name="Casaregola S."/>
            <person name="Despons L."/>
            <person name="Fairhead C."/>
            <person name="Giersberg M."/>
            <person name="Gierski P."/>
            <person name="Hahnel U."/>
            <person name="Hartmann A."/>
            <person name="Jankowska D."/>
            <person name="Jubin C."/>
            <person name="Jung P."/>
            <person name="Lafontaine I."/>
            <person name="Leh-Louis V."/>
            <person name="Lemaire M."/>
            <person name="Marcet-Houben M."/>
            <person name="Mascher M."/>
            <person name="Morel G."/>
            <person name="Richard G.-F."/>
            <person name="Riechen J."/>
            <person name="Sacerdot C."/>
            <person name="Sarkar A."/>
            <person name="Savel G."/>
            <person name="Schacherer J."/>
            <person name="Sherman D."/>
            <person name="Straub M.-L."/>
            <person name="Stein N."/>
            <person name="Thierry A."/>
            <person name="Trautwein-Schult A."/>
            <person name="Westhof E."/>
            <person name="Worch S."/>
            <person name="Dujon B."/>
            <person name="Souciet J.-L."/>
            <person name="Wincker P."/>
            <person name="Scholz U."/>
            <person name="Neuveglise N."/>
        </authorList>
    </citation>
    <scope>NUCLEOTIDE SEQUENCE</scope>
    <source>
        <strain evidence="10">LS3</strain>
    </source>
</reference>
<dbReference type="PANTHER" id="PTHR12640">
    <property type="entry name" value="RIBOPHORIN II"/>
    <property type="match status" value="1"/>
</dbReference>
<reference evidence="10" key="1">
    <citation type="submission" date="2014-02" db="EMBL/GenBank/DDBJ databases">
        <authorList>
            <person name="Genoscope - CEA"/>
        </authorList>
    </citation>
    <scope>NUCLEOTIDE SEQUENCE</scope>
    <source>
        <strain evidence="10">LS3</strain>
    </source>
</reference>
<gene>
    <name evidence="10" type="ORF">GNLVRS02_ARAD1B13090g</name>
</gene>
<dbReference type="UniPathway" id="UPA00378"/>
<feature type="signal peptide" evidence="8">
    <location>
        <begin position="1"/>
        <end position="15"/>
    </location>
</feature>
<dbReference type="GO" id="GO:0008250">
    <property type="term" value="C:oligosaccharyltransferase complex"/>
    <property type="evidence" value="ECO:0007669"/>
    <property type="project" value="InterPro"/>
</dbReference>
<organism evidence="10">
    <name type="scientific">Blastobotrys adeninivorans</name>
    <name type="common">Yeast</name>
    <name type="synonym">Arxula adeninivorans</name>
    <dbReference type="NCBI Taxonomy" id="409370"/>
    <lineage>
        <taxon>Eukaryota</taxon>
        <taxon>Fungi</taxon>
        <taxon>Dikarya</taxon>
        <taxon>Ascomycota</taxon>
        <taxon>Saccharomycotina</taxon>
        <taxon>Dipodascomycetes</taxon>
        <taxon>Dipodascales</taxon>
        <taxon>Trichomonascaceae</taxon>
        <taxon>Blastobotrys</taxon>
    </lineage>
</organism>
<accession>A0A060TC11</accession>
<dbReference type="PANTHER" id="PTHR12640:SF0">
    <property type="entry name" value="DOLICHYL-DIPHOSPHOOLIGOSACCHARIDE--PROTEIN GLYCOSYLTRANSFERASE SUBUNIT 2"/>
    <property type="match status" value="1"/>
</dbReference>
<keyword evidence="3 8" id="KW-0732">Signal</keyword>
<keyword evidence="5 7" id="KW-1133">Transmembrane helix</keyword>
<evidence type="ECO:0000256" key="6">
    <source>
        <dbReference type="ARBA" id="ARBA00023136"/>
    </source>
</evidence>
<comment type="subcellular location">
    <subcellularLocation>
        <location evidence="1">Endoplasmic reticulum membrane</location>
        <topology evidence="1">Multi-pass membrane protein</topology>
    </subcellularLocation>
</comment>
<dbReference type="EMBL" id="HG937692">
    <property type="protein sequence ID" value="CDP36442.1"/>
    <property type="molecule type" value="Genomic_DNA"/>
</dbReference>
<protein>
    <submittedName>
        <fullName evidence="10">ARAD1B13090p</fullName>
    </submittedName>
</protein>
<evidence type="ECO:0000256" key="3">
    <source>
        <dbReference type="ARBA" id="ARBA00022729"/>
    </source>
</evidence>